<dbReference type="SUPFAM" id="SSF48179">
    <property type="entry name" value="6-phosphogluconate dehydrogenase C-terminal domain-like"/>
    <property type="match status" value="1"/>
</dbReference>
<dbReference type="PANTHER" id="PTHR21708:SF26">
    <property type="entry name" value="2-DEHYDROPANTOATE 2-REDUCTASE"/>
    <property type="match status" value="1"/>
</dbReference>
<dbReference type="RefSeq" id="WP_082171676.1">
    <property type="nucleotide sequence ID" value="NZ_AP024145.1"/>
</dbReference>
<dbReference type="InterPro" id="IPR036291">
    <property type="entry name" value="NAD(P)-bd_dom_sf"/>
</dbReference>
<evidence type="ECO:0000256" key="10">
    <source>
        <dbReference type="RuleBase" id="RU362068"/>
    </source>
</evidence>
<dbReference type="GO" id="GO:0008677">
    <property type="term" value="F:2-dehydropantoate 2-reductase activity"/>
    <property type="evidence" value="ECO:0007669"/>
    <property type="project" value="UniProtKB-EC"/>
</dbReference>
<reference evidence="15 16" key="1">
    <citation type="submission" date="2014-11" db="EMBL/GenBank/DDBJ databases">
        <title>Comparative genomics of Methylobacterium species.</title>
        <authorList>
            <person name="Chaudhry V."/>
            <person name="Patil P.B."/>
        </authorList>
    </citation>
    <scope>NUCLEOTIDE SEQUENCE [LARGE SCALE GENOMIC DNA]</scope>
    <source>
        <strain evidence="15 16">SE3.6</strain>
    </source>
</reference>
<evidence type="ECO:0000256" key="9">
    <source>
        <dbReference type="ARBA" id="ARBA00048793"/>
    </source>
</evidence>
<dbReference type="PANTHER" id="PTHR21708">
    <property type="entry name" value="PROBABLE 2-DEHYDROPANTOATE 2-REDUCTASE"/>
    <property type="match status" value="1"/>
</dbReference>
<evidence type="ECO:0000256" key="2">
    <source>
        <dbReference type="ARBA" id="ARBA00007870"/>
    </source>
</evidence>
<evidence type="ECO:0000313" key="17">
    <source>
        <dbReference type="Proteomes" id="UP000663508"/>
    </source>
</evidence>
<reference evidence="14" key="2">
    <citation type="submission" date="2020-11" db="EMBL/GenBank/DDBJ databases">
        <title>Complete genome sequence of a novel pathogenic Methylobacterium strain isolated from rice in Vietnam.</title>
        <authorList>
            <person name="Lai K."/>
            <person name="Okazaki S."/>
            <person name="Higashi K."/>
            <person name="Mori H."/>
            <person name="Toyoda A."/>
            <person name="Kurokawa K."/>
        </authorList>
    </citation>
    <scope>NUCLEOTIDE SEQUENCE</scope>
    <source>
        <strain evidence="14">VL1</strain>
    </source>
</reference>
<dbReference type="AlphaFoldDB" id="A0A0J6UHL3"/>
<dbReference type="InterPro" id="IPR051402">
    <property type="entry name" value="KPR-Related"/>
</dbReference>
<dbReference type="InterPro" id="IPR013328">
    <property type="entry name" value="6PGD_dom2"/>
</dbReference>
<dbReference type="InterPro" id="IPR003710">
    <property type="entry name" value="ApbA"/>
</dbReference>
<dbReference type="UniPathway" id="UPA00028">
    <property type="reaction ID" value="UER00004"/>
</dbReference>
<dbReference type="GO" id="GO:0005737">
    <property type="term" value="C:cytoplasm"/>
    <property type="evidence" value="ECO:0007669"/>
    <property type="project" value="TreeGrafter"/>
</dbReference>
<evidence type="ECO:0000313" key="16">
    <source>
        <dbReference type="Proteomes" id="UP000036471"/>
    </source>
</evidence>
<proteinExistence type="inferred from homology"/>
<feature type="domain" description="Ketopantoate reductase C-terminal" evidence="13">
    <location>
        <begin position="181"/>
        <end position="304"/>
    </location>
</feature>
<dbReference type="SUPFAM" id="SSF51735">
    <property type="entry name" value="NAD(P)-binding Rossmann-fold domains"/>
    <property type="match status" value="1"/>
</dbReference>
<evidence type="ECO:0000256" key="11">
    <source>
        <dbReference type="SAM" id="SignalP"/>
    </source>
</evidence>
<comment type="catalytic activity">
    <reaction evidence="9 10">
        <text>(R)-pantoate + NADP(+) = 2-dehydropantoate + NADPH + H(+)</text>
        <dbReference type="Rhea" id="RHEA:16233"/>
        <dbReference type="ChEBI" id="CHEBI:11561"/>
        <dbReference type="ChEBI" id="CHEBI:15378"/>
        <dbReference type="ChEBI" id="CHEBI:15980"/>
        <dbReference type="ChEBI" id="CHEBI:57783"/>
        <dbReference type="ChEBI" id="CHEBI:58349"/>
        <dbReference type="EC" id="1.1.1.169"/>
    </reaction>
</comment>
<comment type="similarity">
    <text evidence="2 10">Belongs to the ketopantoate reductase family.</text>
</comment>
<dbReference type="EC" id="1.1.1.169" evidence="3 10"/>
<evidence type="ECO:0000256" key="3">
    <source>
        <dbReference type="ARBA" id="ARBA00013014"/>
    </source>
</evidence>
<dbReference type="InterPro" id="IPR008927">
    <property type="entry name" value="6-PGluconate_DH-like_C_sf"/>
</dbReference>
<gene>
    <name evidence="14" type="ORF">mvi_05820</name>
    <name evidence="15" type="ORF">QR79_07950</name>
</gene>
<keyword evidence="5 10" id="KW-0566">Pantothenate biosynthesis</keyword>
<keyword evidence="11" id="KW-0732">Signal</keyword>
<evidence type="ECO:0000256" key="8">
    <source>
        <dbReference type="ARBA" id="ARBA00032024"/>
    </source>
</evidence>
<comment type="pathway">
    <text evidence="1 10">Cofactor biosynthesis; (R)-pantothenate biosynthesis; (R)-pantoate from 3-methyl-2-oxobutanoate: step 2/2.</text>
</comment>
<evidence type="ECO:0000256" key="5">
    <source>
        <dbReference type="ARBA" id="ARBA00022655"/>
    </source>
</evidence>
<comment type="function">
    <text evidence="10">Catalyzes the NADPH-dependent reduction of ketopantoate into pantoic acid.</text>
</comment>
<feature type="chain" id="PRO_5044544326" description="2-dehydropantoate 2-reductase" evidence="11">
    <location>
        <begin position="18"/>
        <end position="318"/>
    </location>
</feature>
<evidence type="ECO:0000259" key="13">
    <source>
        <dbReference type="Pfam" id="PF08546"/>
    </source>
</evidence>
<dbReference type="EMBL" id="JTHG01000056">
    <property type="protein sequence ID" value="KMO25361.1"/>
    <property type="molecule type" value="Genomic_DNA"/>
</dbReference>
<dbReference type="Pfam" id="PF02558">
    <property type="entry name" value="ApbA"/>
    <property type="match status" value="1"/>
</dbReference>
<evidence type="ECO:0000313" key="15">
    <source>
        <dbReference type="EMBL" id="KMO25361.1"/>
    </source>
</evidence>
<evidence type="ECO:0000256" key="1">
    <source>
        <dbReference type="ARBA" id="ARBA00004994"/>
    </source>
</evidence>
<sequence>MAKVAIVGCGAMGSVYAALMASAGHEVHAVTLWADHAAAMREHGLRVEGASGDRTVRLAGAGTTTEGIGPCDLVIVATKAFDVAAAAASAAPLIGPGTVVQTIQNGLGSPEVAAAVIDPDRIAVGVVGGFGASMRGPGHAHHNGLEMIRFGALAGLSRERLEASAAIWDSAGFKVSLFDDIGRMVWEKLIMNVTFSGTTTLTGLTIGEVMADPDAWEVARACAEEAIAVAAAMGVTLQVGDPVAHIRRLGGKIPAARPSMLLDHRAGRRGEVEAINGSIPRLGRRCGVPTPVNDTVVALIKARETAFPVRADPACCPA</sequence>
<organism evidence="14 17">
    <name type="scientific">Methylobacterium indicum</name>
    <dbReference type="NCBI Taxonomy" id="1775910"/>
    <lineage>
        <taxon>Bacteria</taxon>
        <taxon>Pseudomonadati</taxon>
        <taxon>Pseudomonadota</taxon>
        <taxon>Alphaproteobacteria</taxon>
        <taxon>Hyphomicrobiales</taxon>
        <taxon>Methylobacteriaceae</taxon>
        <taxon>Methylobacterium</taxon>
    </lineage>
</organism>
<dbReference type="InterPro" id="IPR013752">
    <property type="entry name" value="KPA_reductase"/>
</dbReference>
<dbReference type="NCBIfam" id="TIGR00745">
    <property type="entry name" value="apbA_panE"/>
    <property type="match status" value="1"/>
</dbReference>
<dbReference type="EMBL" id="AP024145">
    <property type="protein sequence ID" value="BCM82121.1"/>
    <property type="molecule type" value="Genomic_DNA"/>
</dbReference>
<dbReference type="GO" id="GO:0015940">
    <property type="term" value="P:pantothenate biosynthetic process"/>
    <property type="evidence" value="ECO:0007669"/>
    <property type="project" value="UniProtKB-UniPathway"/>
</dbReference>
<dbReference type="KEGG" id="mind:mvi_05820"/>
<evidence type="ECO:0000256" key="7">
    <source>
        <dbReference type="ARBA" id="ARBA00023002"/>
    </source>
</evidence>
<evidence type="ECO:0000259" key="12">
    <source>
        <dbReference type="Pfam" id="PF02558"/>
    </source>
</evidence>
<keyword evidence="6 10" id="KW-0521">NADP</keyword>
<evidence type="ECO:0000313" key="14">
    <source>
        <dbReference type="EMBL" id="BCM82121.1"/>
    </source>
</evidence>
<feature type="domain" description="Ketopantoate reductase N-terminal" evidence="12">
    <location>
        <begin position="4"/>
        <end position="154"/>
    </location>
</feature>
<dbReference type="FunFam" id="1.10.1040.10:FF:000017">
    <property type="entry name" value="2-dehydropantoate 2-reductase"/>
    <property type="match status" value="1"/>
</dbReference>
<keyword evidence="7 10" id="KW-0560">Oxidoreductase</keyword>
<keyword evidence="16" id="KW-1185">Reference proteome</keyword>
<protein>
    <recommendedName>
        <fullName evidence="4 10">2-dehydropantoate 2-reductase</fullName>
        <ecNumber evidence="3 10">1.1.1.169</ecNumber>
    </recommendedName>
    <alternativeName>
        <fullName evidence="8 10">Ketopantoate reductase</fullName>
    </alternativeName>
</protein>
<dbReference type="Proteomes" id="UP000663508">
    <property type="component" value="Chromosome"/>
</dbReference>
<dbReference type="Proteomes" id="UP000036471">
    <property type="component" value="Unassembled WGS sequence"/>
</dbReference>
<name>A0A0J6UHL3_9HYPH</name>
<dbReference type="Pfam" id="PF08546">
    <property type="entry name" value="ApbA_C"/>
    <property type="match status" value="1"/>
</dbReference>
<evidence type="ECO:0000256" key="6">
    <source>
        <dbReference type="ARBA" id="ARBA00022857"/>
    </source>
</evidence>
<dbReference type="InterPro" id="IPR013332">
    <property type="entry name" value="KPR_N"/>
</dbReference>
<dbReference type="Gene3D" id="1.10.1040.10">
    <property type="entry name" value="N-(1-d-carboxylethyl)-l-norvaline Dehydrogenase, domain 2"/>
    <property type="match status" value="1"/>
</dbReference>
<accession>A0A0J6UHL3</accession>
<dbReference type="OrthoDB" id="9796561at2"/>
<feature type="signal peptide" evidence="11">
    <location>
        <begin position="1"/>
        <end position="17"/>
    </location>
</feature>
<evidence type="ECO:0000256" key="4">
    <source>
        <dbReference type="ARBA" id="ARBA00019465"/>
    </source>
</evidence>
<dbReference type="Gene3D" id="3.40.50.720">
    <property type="entry name" value="NAD(P)-binding Rossmann-like Domain"/>
    <property type="match status" value="1"/>
</dbReference>